<sequence>MLRRREEKREHQGERREDRRESQRHEAMMISMMTIMASAQGLSISSGEMAKRKRKKSKTTKD</sequence>
<gene>
    <name evidence="1" type="ORF">PsorP6_010195</name>
</gene>
<keyword evidence="2" id="KW-1185">Reference proteome</keyword>
<evidence type="ECO:0000313" key="1">
    <source>
        <dbReference type="EMBL" id="KAI9909919.1"/>
    </source>
</evidence>
<protein>
    <submittedName>
        <fullName evidence="1">Uncharacterized protein</fullName>
    </submittedName>
</protein>
<dbReference type="Proteomes" id="UP001163321">
    <property type="component" value="Chromosome 6"/>
</dbReference>
<comment type="caution">
    <text evidence="1">The sequence shown here is derived from an EMBL/GenBank/DDBJ whole genome shotgun (WGS) entry which is preliminary data.</text>
</comment>
<dbReference type="EMBL" id="CM047585">
    <property type="protein sequence ID" value="KAI9909919.1"/>
    <property type="molecule type" value="Genomic_DNA"/>
</dbReference>
<evidence type="ECO:0000313" key="2">
    <source>
        <dbReference type="Proteomes" id="UP001163321"/>
    </source>
</evidence>
<name>A0ACC0VVH7_9STRA</name>
<organism evidence="1 2">
    <name type="scientific">Peronosclerospora sorghi</name>
    <dbReference type="NCBI Taxonomy" id="230839"/>
    <lineage>
        <taxon>Eukaryota</taxon>
        <taxon>Sar</taxon>
        <taxon>Stramenopiles</taxon>
        <taxon>Oomycota</taxon>
        <taxon>Peronosporomycetes</taxon>
        <taxon>Peronosporales</taxon>
        <taxon>Peronosporaceae</taxon>
        <taxon>Peronosclerospora</taxon>
    </lineage>
</organism>
<accession>A0ACC0VVH7</accession>
<reference evidence="1 2" key="1">
    <citation type="journal article" date="2022" name="bioRxiv">
        <title>The genome of the oomycete Peronosclerospora sorghi, a cosmopolitan pathogen of maize and sorghum, is inflated with dispersed pseudogenes.</title>
        <authorList>
            <person name="Fletcher K."/>
            <person name="Martin F."/>
            <person name="Isakeit T."/>
            <person name="Cavanaugh K."/>
            <person name="Magill C."/>
            <person name="Michelmore R."/>
        </authorList>
    </citation>
    <scope>NUCLEOTIDE SEQUENCE [LARGE SCALE GENOMIC DNA]</scope>
    <source>
        <strain evidence="1">P6</strain>
    </source>
</reference>
<proteinExistence type="predicted"/>